<proteinExistence type="predicted"/>
<evidence type="ECO:0000313" key="1">
    <source>
        <dbReference type="EMBL" id="CAD9044107.1"/>
    </source>
</evidence>
<sequence length="132" mass="14257">MHEEKGICQAPYQNSSHCGPRGAFSPYLMRESPLRLSLWLCIHPTELYPSPHSFLINWPATLLPSSEFFLAVTSPLSSEALSAFSFAPLCQPGSGAMGFTMKDGASQTIHQSQATFGCKAPLYQVPGPDPGV</sequence>
<gene>
    <name evidence="1" type="ORF">EGYM00392_LOCUS55290</name>
</gene>
<accession>A0A7S1JH98</accession>
<dbReference type="AlphaFoldDB" id="A0A7S1JH98"/>
<protein>
    <submittedName>
        <fullName evidence="1">Uncharacterized protein</fullName>
    </submittedName>
</protein>
<reference evidence="1" key="1">
    <citation type="submission" date="2021-01" db="EMBL/GenBank/DDBJ databases">
        <authorList>
            <person name="Corre E."/>
            <person name="Pelletier E."/>
            <person name="Niang G."/>
            <person name="Scheremetjew M."/>
            <person name="Finn R."/>
            <person name="Kale V."/>
            <person name="Holt S."/>
            <person name="Cochrane G."/>
            <person name="Meng A."/>
            <person name="Brown T."/>
            <person name="Cohen L."/>
        </authorList>
    </citation>
    <scope>NUCLEOTIDE SEQUENCE</scope>
    <source>
        <strain evidence="1">NIES-381</strain>
    </source>
</reference>
<dbReference type="EMBL" id="HBGA01152102">
    <property type="protein sequence ID" value="CAD9044107.1"/>
    <property type="molecule type" value="Transcribed_RNA"/>
</dbReference>
<organism evidence="1">
    <name type="scientific">Eutreptiella gymnastica</name>
    <dbReference type="NCBI Taxonomy" id="73025"/>
    <lineage>
        <taxon>Eukaryota</taxon>
        <taxon>Discoba</taxon>
        <taxon>Euglenozoa</taxon>
        <taxon>Euglenida</taxon>
        <taxon>Spirocuta</taxon>
        <taxon>Euglenophyceae</taxon>
        <taxon>Eutreptiales</taxon>
        <taxon>Eutreptiaceae</taxon>
        <taxon>Eutreptiella</taxon>
    </lineage>
</organism>
<name>A0A7S1JH98_9EUGL</name>